<evidence type="ECO:0000313" key="3">
    <source>
        <dbReference type="EMBL" id="ACL15472.1"/>
    </source>
</evidence>
<dbReference type="Gene3D" id="2.60.120.260">
    <property type="entry name" value="Galactose-binding domain-like"/>
    <property type="match status" value="5"/>
</dbReference>
<feature type="domain" description="CBM6" evidence="2">
    <location>
        <begin position="1096"/>
        <end position="1234"/>
    </location>
</feature>
<dbReference type="EMBL" id="CP001338">
    <property type="protein sequence ID" value="ACL15472.1"/>
    <property type="molecule type" value="Genomic_DNA"/>
</dbReference>
<dbReference type="OrthoDB" id="36243at2157"/>
<accession>B8GIC1</accession>
<dbReference type="InterPro" id="IPR005084">
    <property type="entry name" value="CBM6"/>
</dbReference>
<dbReference type="PANTHER" id="PTHR40469">
    <property type="entry name" value="SECRETED GLYCOSYL HYDROLASE"/>
    <property type="match status" value="1"/>
</dbReference>
<dbReference type="Proteomes" id="UP000002457">
    <property type="component" value="Chromosome"/>
</dbReference>
<dbReference type="PROSITE" id="PS51175">
    <property type="entry name" value="CBM6"/>
    <property type="match status" value="5"/>
</dbReference>
<dbReference type="InterPro" id="IPR008979">
    <property type="entry name" value="Galactose-bd-like_sf"/>
</dbReference>
<dbReference type="InterPro" id="IPR013830">
    <property type="entry name" value="SGNH_hydro"/>
</dbReference>
<dbReference type="GeneID" id="25394066"/>
<organism evidence="3 4">
    <name type="scientific">Methanosphaerula palustris (strain ATCC BAA-1556 / DSM 19958 / E1-9c)</name>
    <dbReference type="NCBI Taxonomy" id="521011"/>
    <lineage>
        <taxon>Archaea</taxon>
        <taxon>Methanobacteriati</taxon>
        <taxon>Methanobacteriota</taxon>
        <taxon>Stenosarchaea group</taxon>
        <taxon>Methanomicrobia</taxon>
        <taxon>Methanomicrobiales</taxon>
        <taxon>Methanoregulaceae</taxon>
        <taxon>Methanosphaerula</taxon>
    </lineage>
</organism>
<name>B8GIC1_METPE</name>
<feature type="domain" description="CBM6" evidence="2">
    <location>
        <begin position="448"/>
        <end position="585"/>
    </location>
</feature>
<dbReference type="InterPro" id="IPR036514">
    <property type="entry name" value="SGNH_hydro_sf"/>
</dbReference>
<dbReference type="CDD" id="cd04080">
    <property type="entry name" value="CBM6_cellulase-like"/>
    <property type="match status" value="5"/>
</dbReference>
<dbReference type="SUPFAM" id="SSF49785">
    <property type="entry name" value="Galactose-binding domain-like"/>
    <property type="match status" value="5"/>
</dbReference>
<dbReference type="CAZy" id="CBM6">
    <property type="family name" value="Carbohydrate-Binding Module Family 6"/>
</dbReference>
<dbReference type="GO" id="GO:0030246">
    <property type="term" value="F:carbohydrate binding"/>
    <property type="evidence" value="ECO:0007669"/>
    <property type="project" value="InterPro"/>
</dbReference>
<reference evidence="3 4" key="1">
    <citation type="journal article" date="2015" name="Genome Announc.">
        <title>Complete Genome Sequence of Methanosphaerula palustris E1-9CT, a Hydrogenotrophic Methanogen Isolated from a Minerotrophic Fen Peatland.</title>
        <authorList>
            <person name="Cadillo-Quiroz H."/>
            <person name="Browne P."/>
            <person name="Kyrpides N."/>
            <person name="Woyke T."/>
            <person name="Goodwin L."/>
            <person name="Detter C."/>
            <person name="Yavitt J.B."/>
            <person name="Zinder S.H."/>
        </authorList>
    </citation>
    <scope>NUCLEOTIDE SEQUENCE [LARGE SCALE GENOMIC DNA]</scope>
    <source>
        <strain evidence="4">ATCC BAA-1556 / DSM 19958 / E1-9c</strain>
    </source>
</reference>
<dbReference type="Pfam" id="PF13472">
    <property type="entry name" value="Lipase_GDSL_2"/>
    <property type="match status" value="1"/>
</dbReference>
<sequence length="1234" mass="130888" precursor="true">MRSEILCCYIVLAMLLGGSLLVIHADATVNILPLGDSITRGGTTADSPYPSYRYLLWNYLKTGGYDVNFIGSTTFPTFSSFSFDQNHEGHGGYTTGMELAGDSSDDPSAKLSNWLKLYTPDIVLLHIGTNDVIQQVPLATRLSNDAQIIDTLRADNPNVKILIAQIIPTSDSFRNTNSQLIAYNNALPALAAQKSTAQSPVIVVDQYTGYNGFSDNQYDGIHPQTSGEKKMADRWYAALVPLLSGGTTVEPTPVPTSAPWDSPQAIPGSIQATDYASGGEGVAYHDTTTGNQGGAYRNDDVDIEYSSVEQEFVVAYIRSGEWLTYDVNIASGGIYTVNFRVSSPNTGSTIDLEVDGSEVTMIQVPNTGSFDTYTAVQRPVYLPSGHHTLKLDFSGSSNVNYLKFTTGMPTPVPTGTTVSPTPTGSQTITPTVTPTGVERAYVSHTFPCKVEAEDYDLGGEGIAYHDTTPGNLGGEYRSDDVDIEAMSGGGSNVGYIKNGEWLAYTVSVPVTRTYVATFKSSSWAPGRSILVQVDGTPVTAVGVPNTNSSNVYDSAQVALPMTQGMHRITLTFNGDCQNLDWFDVTNDMPTTVTTPVPTTVVTTVPTTIVTTKPTTTTTTVPTTAPTTVVTTVKPTQTSLPYVAHRPPIRVEAEDYDQGGEGVAYHDTTLGNLGGQYRQDDVDIETIAAGGYDVGYIKDGEWLTYTIDAPSTSAYTAVFRMASWGAGRSIGVSVDGVQVTTVPVAMTGSYSTFTLSAASFTMTQGTHKVRLTFNGDSQNLDYFDLIPGNYAPTTTTVTPVPTTVMTTATVTTTAATTTVPTTTPTTTVPTTVVTTGTTTVTTTAATTTVPTTAVTTVTTTPAPSGTVWQIPTHIEAEDYDQGGEGVAYHDTTLGNLGGQYRQDDVDIEAISGGGYDVCYIRDGEWLRYHITVQNTGIYTATFRVGSWNQGRAITIGVDGVGVAVAAVPNTGSSSAYTTTAVAVPLAAGDHMLTLTFNGDGQNLDWFTLGNGVIQTTTPTTVAPTTAPTTVPTTVVTTVKPTTTVTTVTPTTMATTVKPTTVVTTTISPTIPTIPVSTTATTLPLPDTKAYTSLSLPGRLQAENYDNGGEGVGYHDTTPSNQGGAYRNDDADVESLIDNSGYDVCWIRDGEWLKYTVTVQQSRTYGAAFRVASPQAGGQVELKVDGTSEVTVNVPNTGSFDIYQSIGTQVPLTAGQHTITLAFHGSRMNVDYVDFV</sequence>
<dbReference type="SUPFAM" id="SSF52266">
    <property type="entry name" value="SGNH hydrolase"/>
    <property type="match status" value="1"/>
</dbReference>
<proteinExistence type="predicted"/>
<protein>
    <submittedName>
        <fullName evidence="3">Carbohydrate binding family 6</fullName>
    </submittedName>
</protein>
<dbReference type="Pfam" id="PF03422">
    <property type="entry name" value="CBM_6"/>
    <property type="match status" value="5"/>
</dbReference>
<dbReference type="SMART" id="SM00606">
    <property type="entry name" value="CBD_IV"/>
    <property type="match status" value="5"/>
</dbReference>
<dbReference type="eggNOG" id="arCOG09007">
    <property type="taxonomic scope" value="Archaea"/>
</dbReference>
<dbReference type="Gene3D" id="3.40.50.1110">
    <property type="entry name" value="SGNH hydrolase"/>
    <property type="match status" value="1"/>
</dbReference>
<dbReference type="HOGENOM" id="CLU_267337_0_0_2"/>
<dbReference type="KEGG" id="mpl:Mpal_0078"/>
<feature type="domain" description="CBM6" evidence="2">
    <location>
        <begin position="871"/>
        <end position="1008"/>
    </location>
</feature>
<evidence type="ECO:0000256" key="1">
    <source>
        <dbReference type="ARBA" id="ARBA00022729"/>
    </source>
</evidence>
<dbReference type="InterPro" id="IPR006584">
    <property type="entry name" value="Cellulose-bd_IV"/>
</dbReference>
<dbReference type="RefSeq" id="WP_012616791.1">
    <property type="nucleotide sequence ID" value="NC_011832.1"/>
</dbReference>
<dbReference type="STRING" id="521011.Mpal_0078"/>
<feature type="domain" description="CBM6" evidence="2">
    <location>
        <begin position="282"/>
        <end position="405"/>
    </location>
</feature>
<evidence type="ECO:0000259" key="2">
    <source>
        <dbReference type="PROSITE" id="PS51175"/>
    </source>
</evidence>
<dbReference type="PANTHER" id="PTHR40469:SF2">
    <property type="entry name" value="GALACTOSE-BINDING DOMAIN-LIKE SUPERFAMILY PROTEIN"/>
    <property type="match status" value="1"/>
</dbReference>
<keyword evidence="1" id="KW-0732">Signal</keyword>
<dbReference type="AlphaFoldDB" id="B8GIC1"/>
<keyword evidence="4" id="KW-1185">Reference proteome</keyword>
<feature type="domain" description="CBM6" evidence="2">
    <location>
        <begin position="648"/>
        <end position="785"/>
    </location>
</feature>
<evidence type="ECO:0000313" key="4">
    <source>
        <dbReference type="Proteomes" id="UP000002457"/>
    </source>
</evidence>
<dbReference type="CDD" id="cd01833">
    <property type="entry name" value="XynB_like"/>
    <property type="match status" value="1"/>
</dbReference>
<gene>
    <name evidence="3" type="ordered locus">Mpal_0078</name>
</gene>